<evidence type="ECO:0000313" key="2">
    <source>
        <dbReference type="Proteomes" id="UP000094025"/>
    </source>
</evidence>
<keyword evidence="2" id="KW-1185">Reference proteome</keyword>
<sequence length="66" mass="7398">MLIKIGGFEMEVSRGGMFLGINLGKRWRYQTFRTWTATGLSASDWIDRTPNSVADSKAVEAGRRGF</sequence>
<dbReference type="RefSeq" id="WP_064241683.1">
    <property type="nucleotide sequence ID" value="NZ_LPUX01000053.1"/>
</dbReference>
<dbReference type="OrthoDB" id="8421443at2"/>
<protein>
    <submittedName>
        <fullName evidence="1">Uncharacterized protein</fullName>
    </submittedName>
</protein>
<accession>A0A178Y223</accession>
<comment type="caution">
    <text evidence="1">The sequence shown here is derived from an EMBL/GenBank/DDBJ whole genome shotgun (WGS) entry which is preliminary data.</text>
</comment>
<proteinExistence type="predicted"/>
<name>A0A178Y223_9HYPH</name>
<organism evidence="1 2">
    <name type="scientific">Sinorhizobium glycinis</name>
    <dbReference type="NCBI Taxonomy" id="1472378"/>
    <lineage>
        <taxon>Bacteria</taxon>
        <taxon>Pseudomonadati</taxon>
        <taxon>Pseudomonadota</taxon>
        <taxon>Alphaproteobacteria</taxon>
        <taxon>Hyphomicrobiales</taxon>
        <taxon>Rhizobiaceae</taxon>
        <taxon>Sinorhizobium/Ensifer group</taxon>
        <taxon>Sinorhizobium</taxon>
    </lineage>
</organism>
<dbReference type="STRING" id="1472378.AU381_05870"/>
<dbReference type="AlphaFoldDB" id="A0A178Y223"/>
<reference evidence="1 2" key="1">
    <citation type="journal article" date="2016" name="Int. J. Syst. Evol. Microbiol.">
        <title>Ensifer glycinis sp. nov., an novel rhizobial species associated with Glycine spp.</title>
        <authorList>
            <person name="Yan H."/>
            <person name="Yan J."/>
            <person name="Sui X.H."/>
            <person name="Wang E.T."/>
            <person name="Chen W.X."/>
            <person name="Zhang X.X."/>
            <person name="Chen W.F."/>
        </authorList>
    </citation>
    <scope>NUCLEOTIDE SEQUENCE [LARGE SCALE GENOMIC DNA]</scope>
    <source>
        <strain evidence="1 2">CCBAU 23380</strain>
    </source>
</reference>
<dbReference type="EMBL" id="LPUX01000053">
    <property type="protein sequence ID" value="OAP41394.1"/>
    <property type="molecule type" value="Genomic_DNA"/>
</dbReference>
<dbReference type="Proteomes" id="UP000094025">
    <property type="component" value="Unassembled WGS sequence"/>
</dbReference>
<evidence type="ECO:0000313" key="1">
    <source>
        <dbReference type="EMBL" id="OAP41394.1"/>
    </source>
</evidence>
<gene>
    <name evidence="1" type="ORF">AU381_05870</name>
</gene>